<evidence type="ECO:0000313" key="1">
    <source>
        <dbReference type="Proteomes" id="UP000887579"/>
    </source>
</evidence>
<dbReference type="WBParaSite" id="ES5_v2.g24836.t1">
    <property type="protein sequence ID" value="ES5_v2.g24836.t1"/>
    <property type="gene ID" value="ES5_v2.g24836"/>
</dbReference>
<evidence type="ECO:0000313" key="2">
    <source>
        <dbReference type="WBParaSite" id="ES5_v2.g24836.t1"/>
    </source>
</evidence>
<reference evidence="2" key="1">
    <citation type="submission" date="2022-11" db="UniProtKB">
        <authorList>
            <consortium name="WormBaseParasite"/>
        </authorList>
    </citation>
    <scope>IDENTIFICATION</scope>
</reference>
<proteinExistence type="predicted"/>
<sequence>MEQLPINDVLLQQHQMLMANILQMSKNAAISPSTPPSTHPPPQGSFNFFNLPPGGPYPFFFNPISFVNPFVSSIFPQHYPSAFSASVPSSSSSSSPPPSQRSSESPLDLSLSKPKEESLKNSSNGDNNNFSTSVPLAASYPFAFPPGLSYSLQWRSMSDEEKKPFFDEQKRLHGLHQEQYPNYRYCPRPKRFRNKDGRNIVPSKKFKDDDDVEALFSSQSSKSPSIIDLIGEEEESLDAISSTVTEELEPSTPLLESSDPDETFEELLNVE</sequence>
<name>A0AC34G660_9BILA</name>
<protein>
    <submittedName>
        <fullName evidence="2">HMG box domain-containing protein</fullName>
    </submittedName>
</protein>
<organism evidence="1 2">
    <name type="scientific">Panagrolaimus sp. ES5</name>
    <dbReference type="NCBI Taxonomy" id="591445"/>
    <lineage>
        <taxon>Eukaryota</taxon>
        <taxon>Metazoa</taxon>
        <taxon>Ecdysozoa</taxon>
        <taxon>Nematoda</taxon>
        <taxon>Chromadorea</taxon>
        <taxon>Rhabditida</taxon>
        <taxon>Tylenchina</taxon>
        <taxon>Panagrolaimomorpha</taxon>
        <taxon>Panagrolaimoidea</taxon>
        <taxon>Panagrolaimidae</taxon>
        <taxon>Panagrolaimus</taxon>
    </lineage>
</organism>
<dbReference type="Proteomes" id="UP000887579">
    <property type="component" value="Unplaced"/>
</dbReference>
<accession>A0AC34G660</accession>